<dbReference type="GO" id="GO:0007165">
    <property type="term" value="P:signal transduction"/>
    <property type="evidence" value="ECO:0007669"/>
    <property type="project" value="TreeGrafter"/>
</dbReference>
<sequence length="711" mass="73129">MAFSEASSPGTRPRSQSYGRNLPALTVFFAQDPEKRASQGRWPGDLVIASSLFAAHLALVRRLRTPVDGGEHAASEVYVTGTFDGWKKTEKLNKVGEHFEKQVQLDDASEKIYYKFVVDGNWVTDHTAPKETDESGNENNVLTPERIVKAAPATTAIMSSAAPDSTTAALAASAPLENNRTEEKEYKTEGLPGVFPETPALDLNKQIGINPLPAAPGAVNPVQLAPGEKIPEHITAESTTSHVKLDPESYEKADTLPAGGFAAFSSAAPTSTTAELAAGAPIETTKVPAVVKESQEKAHVDPEASAIPEEVEDKADVEKELLNRVKEAPSTSEGTAGVGTEKTESTVTAGEAAAAVAAAATALGGAAIAGAVAAKNYAVEKAPVVASTAQESAAQAATTAQPYIASASETAQQTATQAAANLPETVKAQLPESVQSSIYTASKENTIQAAAPTVPIEVRESLAEAGQSPEAAASVTAVQDKKAVENELLREVNEVKPIAAVGGASHVVPAEPLEPVQAVPVEVRDSLAAAHQSPEAASSASAVEDKKAVEKELLKEVSPVAAVPTASTSTEAKAEPITESVQATPDNALSNAEKTVAEPKSETAPASTLAGNSGAQTDKSVADVPESKTETEPKSILATETAPDSSLATETEPKSTAANGAGAQATTAAPATPAKSNASSSKAADSPATTEKKKKNRISAFFGKLKEKAKK</sequence>
<organism evidence="4 5">
    <name type="scientific">Truncatella angustata</name>
    <dbReference type="NCBI Taxonomy" id="152316"/>
    <lineage>
        <taxon>Eukaryota</taxon>
        <taxon>Fungi</taxon>
        <taxon>Dikarya</taxon>
        <taxon>Ascomycota</taxon>
        <taxon>Pezizomycotina</taxon>
        <taxon>Sordariomycetes</taxon>
        <taxon>Xylariomycetidae</taxon>
        <taxon>Amphisphaeriales</taxon>
        <taxon>Sporocadaceae</taxon>
        <taxon>Truncatella</taxon>
    </lineage>
</organism>
<dbReference type="PANTHER" id="PTHR10343:SF81">
    <property type="entry name" value="CRUCIFORM DNA-RECOGNIZING PROTEIN 1-RELATED"/>
    <property type="match status" value="1"/>
</dbReference>
<evidence type="ECO:0000256" key="1">
    <source>
        <dbReference type="ARBA" id="ARBA00038216"/>
    </source>
</evidence>
<feature type="domain" description="AMP-activated protein kinase glycogen-binding" evidence="3">
    <location>
        <begin position="72"/>
        <end position="143"/>
    </location>
</feature>
<dbReference type="InterPro" id="IPR014756">
    <property type="entry name" value="Ig_E-set"/>
</dbReference>
<dbReference type="Pfam" id="PF16561">
    <property type="entry name" value="AMPK1_CBM"/>
    <property type="match status" value="1"/>
</dbReference>
<proteinExistence type="inferred from homology"/>
<dbReference type="CDD" id="cd02859">
    <property type="entry name" value="E_set_AMPKbeta_like_N"/>
    <property type="match status" value="1"/>
</dbReference>
<dbReference type="RefSeq" id="XP_045956925.1">
    <property type="nucleotide sequence ID" value="XM_046107423.1"/>
</dbReference>
<reference evidence="4" key="1">
    <citation type="journal article" date="2021" name="Nat. Commun.">
        <title>Genetic determinants of endophytism in the Arabidopsis root mycobiome.</title>
        <authorList>
            <person name="Mesny F."/>
            <person name="Miyauchi S."/>
            <person name="Thiergart T."/>
            <person name="Pickel B."/>
            <person name="Atanasova L."/>
            <person name="Karlsson M."/>
            <person name="Huettel B."/>
            <person name="Barry K.W."/>
            <person name="Haridas S."/>
            <person name="Chen C."/>
            <person name="Bauer D."/>
            <person name="Andreopoulos W."/>
            <person name="Pangilinan J."/>
            <person name="LaButti K."/>
            <person name="Riley R."/>
            <person name="Lipzen A."/>
            <person name="Clum A."/>
            <person name="Drula E."/>
            <person name="Henrissat B."/>
            <person name="Kohler A."/>
            <person name="Grigoriev I.V."/>
            <person name="Martin F.M."/>
            <person name="Hacquard S."/>
        </authorList>
    </citation>
    <scope>NUCLEOTIDE SEQUENCE</scope>
    <source>
        <strain evidence="4">MPI-SDFR-AT-0073</strain>
    </source>
</reference>
<dbReference type="InterPro" id="IPR050827">
    <property type="entry name" value="CRP1_MDG1_kinase"/>
</dbReference>
<dbReference type="InterPro" id="IPR013783">
    <property type="entry name" value="Ig-like_fold"/>
</dbReference>
<gene>
    <name evidence="4" type="ORF">BKA67DRAFT_659339</name>
</gene>
<feature type="region of interest" description="Disordered" evidence="2">
    <location>
        <begin position="555"/>
        <end position="711"/>
    </location>
</feature>
<dbReference type="GeneID" id="70136314"/>
<dbReference type="OrthoDB" id="5873279at2759"/>
<protein>
    <recommendedName>
        <fullName evidence="3">AMP-activated protein kinase glycogen-binding domain-containing protein</fullName>
    </recommendedName>
</protein>
<keyword evidence="5" id="KW-1185">Reference proteome</keyword>
<dbReference type="Proteomes" id="UP000758603">
    <property type="component" value="Unassembled WGS sequence"/>
</dbReference>
<dbReference type="EMBL" id="JAGPXC010000005">
    <property type="protein sequence ID" value="KAH6652648.1"/>
    <property type="molecule type" value="Genomic_DNA"/>
</dbReference>
<feature type="region of interest" description="Disordered" evidence="2">
    <location>
        <begin position="173"/>
        <end position="193"/>
    </location>
</feature>
<dbReference type="GO" id="GO:0019901">
    <property type="term" value="F:protein kinase binding"/>
    <property type="evidence" value="ECO:0007669"/>
    <property type="project" value="TreeGrafter"/>
</dbReference>
<evidence type="ECO:0000313" key="4">
    <source>
        <dbReference type="EMBL" id="KAH6652648.1"/>
    </source>
</evidence>
<dbReference type="Gene3D" id="2.60.40.10">
    <property type="entry name" value="Immunoglobulins"/>
    <property type="match status" value="1"/>
</dbReference>
<evidence type="ECO:0000256" key="2">
    <source>
        <dbReference type="SAM" id="MobiDB-lite"/>
    </source>
</evidence>
<dbReference type="InterPro" id="IPR032640">
    <property type="entry name" value="AMPK1_CBM"/>
</dbReference>
<dbReference type="GO" id="GO:0005634">
    <property type="term" value="C:nucleus"/>
    <property type="evidence" value="ECO:0007669"/>
    <property type="project" value="TreeGrafter"/>
</dbReference>
<comment type="similarity">
    <text evidence="1">Belongs to the CRP1/MDG1 family.</text>
</comment>
<evidence type="ECO:0000259" key="3">
    <source>
        <dbReference type="Pfam" id="PF16561"/>
    </source>
</evidence>
<comment type="caution">
    <text evidence="4">The sequence shown here is derived from an EMBL/GenBank/DDBJ whole genome shotgun (WGS) entry which is preliminary data.</text>
</comment>
<dbReference type="GO" id="GO:0031588">
    <property type="term" value="C:nucleotide-activated protein kinase complex"/>
    <property type="evidence" value="ECO:0007669"/>
    <property type="project" value="TreeGrafter"/>
</dbReference>
<dbReference type="AlphaFoldDB" id="A0A9P8UIH9"/>
<dbReference type="PANTHER" id="PTHR10343">
    <property type="entry name" value="5'-AMP-ACTIVATED PROTEIN KINASE , BETA SUBUNIT"/>
    <property type="match status" value="1"/>
</dbReference>
<feature type="compositionally biased region" description="Basic and acidic residues" evidence="2">
    <location>
        <begin position="179"/>
        <end position="188"/>
    </location>
</feature>
<dbReference type="GO" id="GO:0005737">
    <property type="term" value="C:cytoplasm"/>
    <property type="evidence" value="ECO:0007669"/>
    <property type="project" value="TreeGrafter"/>
</dbReference>
<feature type="compositionally biased region" description="Low complexity" evidence="2">
    <location>
        <begin position="654"/>
        <end position="689"/>
    </location>
</feature>
<dbReference type="SUPFAM" id="SSF81296">
    <property type="entry name" value="E set domains"/>
    <property type="match status" value="1"/>
</dbReference>
<accession>A0A9P8UIH9</accession>
<name>A0A9P8UIH9_9PEZI</name>
<feature type="compositionally biased region" description="Polar residues" evidence="2">
    <location>
        <begin position="604"/>
        <end position="619"/>
    </location>
</feature>
<feature type="compositionally biased region" description="Polar residues" evidence="2">
    <location>
        <begin position="579"/>
        <end position="593"/>
    </location>
</feature>
<evidence type="ECO:0000313" key="5">
    <source>
        <dbReference type="Proteomes" id="UP000758603"/>
    </source>
</evidence>